<evidence type="ECO:0000313" key="4">
    <source>
        <dbReference type="Proteomes" id="UP000270471"/>
    </source>
</evidence>
<gene>
    <name evidence="3" type="ORF">CTZ28_19695</name>
</gene>
<dbReference type="RefSeq" id="WP_121890983.1">
    <property type="nucleotide sequence ID" value="NZ_PENI01000012.1"/>
</dbReference>
<dbReference type="Proteomes" id="UP000270471">
    <property type="component" value="Unassembled WGS sequence"/>
</dbReference>
<organism evidence="3 4">
    <name type="scientific">Streptomyces shenzhenensis</name>
    <dbReference type="NCBI Taxonomy" id="943815"/>
    <lineage>
        <taxon>Bacteria</taxon>
        <taxon>Bacillati</taxon>
        <taxon>Actinomycetota</taxon>
        <taxon>Actinomycetes</taxon>
        <taxon>Kitasatosporales</taxon>
        <taxon>Streptomycetaceae</taxon>
        <taxon>Streptomyces</taxon>
    </lineage>
</organism>
<dbReference type="AlphaFoldDB" id="A0A3M0IBK6"/>
<dbReference type="PRINTS" id="PR00080">
    <property type="entry name" value="SDRFAMILY"/>
</dbReference>
<name>A0A3M0IBK6_9ACTN</name>
<dbReference type="OrthoDB" id="9792003at2"/>
<feature type="region of interest" description="Disordered" evidence="2">
    <location>
        <begin position="269"/>
        <end position="288"/>
    </location>
</feature>
<evidence type="ECO:0000256" key="1">
    <source>
        <dbReference type="RuleBase" id="RU000363"/>
    </source>
</evidence>
<dbReference type="PANTHER" id="PTHR43976:SF9">
    <property type="entry name" value="OXIDOREDUCTASE"/>
    <property type="match status" value="1"/>
</dbReference>
<dbReference type="SUPFAM" id="SSF51735">
    <property type="entry name" value="NAD(P)-binding Rossmann-fold domains"/>
    <property type="match status" value="1"/>
</dbReference>
<dbReference type="PANTHER" id="PTHR43976">
    <property type="entry name" value="SHORT CHAIN DEHYDROGENASE"/>
    <property type="match status" value="1"/>
</dbReference>
<comment type="similarity">
    <text evidence="1">Belongs to the short-chain dehydrogenases/reductases (SDR) family.</text>
</comment>
<reference evidence="3 4" key="1">
    <citation type="submission" date="2017-11" db="EMBL/GenBank/DDBJ databases">
        <title>Draft genome of actinobacteria isolated from guarana (Paullinia cupana (Mart.) Ducke.</title>
        <authorList>
            <person name="Siqueira K.A."/>
            <person name="Liotti R.G."/>
            <person name="Mendes T.A.O."/>
            <person name="Soares M.A."/>
        </authorList>
    </citation>
    <scope>NUCLEOTIDE SEQUENCE [LARGE SCALE GENOMIC DNA]</scope>
    <source>
        <strain evidence="3 4">193</strain>
    </source>
</reference>
<keyword evidence="4" id="KW-1185">Reference proteome</keyword>
<dbReference type="CDD" id="cd05374">
    <property type="entry name" value="17beta-HSD-like_SDR_c"/>
    <property type="match status" value="1"/>
</dbReference>
<dbReference type="Gene3D" id="3.40.50.720">
    <property type="entry name" value="NAD(P)-binding Rossmann-like Domain"/>
    <property type="match status" value="1"/>
</dbReference>
<dbReference type="PRINTS" id="PR00081">
    <property type="entry name" value="GDHRDH"/>
</dbReference>
<dbReference type="InterPro" id="IPR002347">
    <property type="entry name" value="SDR_fam"/>
</dbReference>
<proteinExistence type="inferred from homology"/>
<comment type="caution">
    <text evidence="3">The sequence shown here is derived from an EMBL/GenBank/DDBJ whole genome shotgun (WGS) entry which is preliminary data.</text>
</comment>
<dbReference type="EMBL" id="PENI01000012">
    <property type="protein sequence ID" value="RMB84143.1"/>
    <property type="molecule type" value="Genomic_DNA"/>
</dbReference>
<dbReference type="InterPro" id="IPR051911">
    <property type="entry name" value="SDR_oxidoreductase"/>
</dbReference>
<evidence type="ECO:0000313" key="3">
    <source>
        <dbReference type="EMBL" id="RMB84143.1"/>
    </source>
</evidence>
<sequence>MIIVITGASSGFGKLTADALREAGHTVYAGTRHEPGPGEIRLDVQSQPSVDAAIDRVLAEQGHIDVLIHNAGHMSLGPAEAFTTEQLAELYDVNVLGTQRVNRAALPSMREQGHGLLVWVGSASTRGGRVPFLGPYFAAKAGMDTLAESYARELIKFGIETTMVLPGAFPSGTNHFTHATRPADTECAAAYDEPYGEVRDKIFRNLAGLFPQGRSASEVADEIVRVIGLPPGSRPFRTHIDPIHDGSEVVTLVHDRIQQEMSYRIGIEELLSPDQRRPETPSGTATPS</sequence>
<protein>
    <submittedName>
        <fullName evidence="3">Oxidoreductase</fullName>
    </submittedName>
</protein>
<evidence type="ECO:0000256" key="2">
    <source>
        <dbReference type="SAM" id="MobiDB-lite"/>
    </source>
</evidence>
<dbReference type="Pfam" id="PF00106">
    <property type="entry name" value="adh_short"/>
    <property type="match status" value="1"/>
</dbReference>
<accession>A0A3M0IBK6</accession>
<dbReference type="InterPro" id="IPR036291">
    <property type="entry name" value="NAD(P)-bd_dom_sf"/>
</dbReference>